<evidence type="ECO:0000256" key="6">
    <source>
        <dbReference type="ARBA" id="ARBA00022898"/>
    </source>
</evidence>
<evidence type="ECO:0000256" key="5">
    <source>
        <dbReference type="ARBA" id="ARBA00022573"/>
    </source>
</evidence>
<accession>A0AA42CN87</accession>
<dbReference type="InterPro" id="IPR015421">
    <property type="entry name" value="PyrdxlP-dep_Trfase_major"/>
</dbReference>
<dbReference type="Pfam" id="PF00155">
    <property type="entry name" value="Aminotran_1_2"/>
    <property type="match status" value="1"/>
</dbReference>
<keyword evidence="12" id="KW-1185">Reference proteome</keyword>
<dbReference type="InterPro" id="IPR004839">
    <property type="entry name" value="Aminotransferase_I/II_large"/>
</dbReference>
<dbReference type="GO" id="GO:0009236">
    <property type="term" value="P:cobalamin biosynthetic process"/>
    <property type="evidence" value="ECO:0007669"/>
    <property type="project" value="UniProtKB-KW"/>
</dbReference>
<dbReference type="EC" id="4.1.1.81" evidence="4"/>
<evidence type="ECO:0000256" key="4">
    <source>
        <dbReference type="ARBA" id="ARBA00012285"/>
    </source>
</evidence>
<dbReference type="GO" id="GO:0048472">
    <property type="term" value="F:threonine-phosphate decarboxylase activity"/>
    <property type="evidence" value="ECO:0007669"/>
    <property type="project" value="UniProtKB-EC"/>
</dbReference>
<keyword evidence="7 11" id="KW-0456">Lyase</keyword>
<dbReference type="PANTHER" id="PTHR42885:SF1">
    <property type="entry name" value="THREONINE-PHOSPHATE DECARBOXYLASE"/>
    <property type="match status" value="1"/>
</dbReference>
<dbReference type="NCBIfam" id="TIGR01140">
    <property type="entry name" value="L_thr_O3P_dcar"/>
    <property type="match status" value="1"/>
</dbReference>
<dbReference type="InterPro" id="IPR015424">
    <property type="entry name" value="PyrdxlP-dep_Trfase"/>
</dbReference>
<dbReference type="GO" id="GO:0030170">
    <property type="term" value="F:pyridoxal phosphate binding"/>
    <property type="evidence" value="ECO:0007669"/>
    <property type="project" value="InterPro"/>
</dbReference>
<dbReference type="RefSeq" id="WP_282588858.1">
    <property type="nucleotide sequence ID" value="NZ_JAMOIM010000051.1"/>
</dbReference>
<comment type="caution">
    <text evidence="11">The sequence shown here is derived from an EMBL/GenBank/DDBJ whole genome shotgun (WGS) entry which is preliminary data.</text>
</comment>
<dbReference type="Gene3D" id="3.90.1150.10">
    <property type="entry name" value="Aspartate Aminotransferase, domain 1"/>
    <property type="match status" value="1"/>
</dbReference>
<evidence type="ECO:0000313" key="12">
    <source>
        <dbReference type="Proteomes" id="UP001165667"/>
    </source>
</evidence>
<comment type="pathway">
    <text evidence="3">Cofactor biosynthesis; adenosylcobalamin biosynthesis.</text>
</comment>
<dbReference type="InterPro" id="IPR015422">
    <property type="entry name" value="PyrdxlP-dep_Trfase_small"/>
</dbReference>
<sequence length="349" mass="36958">MLAPLSLADRLPVRHPPEATALSHHGGNLAAARLHFPDAPEPWIDLSTGINPLAYPVEDLPAAIWRRLPDAAAQRQLEIVAGKSFDVPASVEVVAAPGTQSLIQILPRLLPARRVAILGFGYQEHPASWRAAGAEVVVVDDLRHLEEADVAVVVNPNNPDGRHVAPADLVALSLRLAQRGGTLVVDEAFMDVHEPEASLLPYLPPEGAVVLRSFGKFFGLGGLRLGFAVANPALAAAIRAQLGAWAVSGPAIAIGTRALGDRAWQAETRVALHAAASRLDRCLAAAGFAVVGGTCLFRLTARPDAAAWFGRLGRAGILVRPFAAEPTWLRFGLPADEAGWARLDTVLRP</sequence>
<evidence type="ECO:0000256" key="9">
    <source>
        <dbReference type="ARBA" id="ARBA00048531"/>
    </source>
</evidence>
<dbReference type="PROSITE" id="PS00105">
    <property type="entry name" value="AA_TRANSFER_CLASS_1"/>
    <property type="match status" value="1"/>
</dbReference>
<reference evidence="11" key="1">
    <citation type="submission" date="2022-05" db="EMBL/GenBank/DDBJ databases">
        <authorList>
            <person name="Pankratov T."/>
        </authorList>
    </citation>
    <scope>NUCLEOTIDE SEQUENCE</scope>
    <source>
        <strain evidence="11">BP6-180914</strain>
    </source>
</reference>
<dbReference type="SUPFAM" id="SSF53383">
    <property type="entry name" value="PLP-dependent transferases"/>
    <property type="match status" value="1"/>
</dbReference>
<evidence type="ECO:0000256" key="7">
    <source>
        <dbReference type="ARBA" id="ARBA00023239"/>
    </source>
</evidence>
<name>A0AA42CN87_9HYPH</name>
<proteinExistence type="predicted"/>
<comment type="catalytic activity">
    <reaction evidence="9">
        <text>O-phospho-L-threonine + H(+) = (R)-1-aminopropan-2-yl phosphate + CO2</text>
        <dbReference type="Rhea" id="RHEA:11492"/>
        <dbReference type="ChEBI" id="CHEBI:15378"/>
        <dbReference type="ChEBI" id="CHEBI:16526"/>
        <dbReference type="ChEBI" id="CHEBI:58563"/>
        <dbReference type="ChEBI" id="CHEBI:58675"/>
        <dbReference type="EC" id="4.1.1.81"/>
    </reaction>
</comment>
<organism evidence="11 12">
    <name type="scientific">Lichenifustis flavocetrariae</name>
    <dbReference type="NCBI Taxonomy" id="2949735"/>
    <lineage>
        <taxon>Bacteria</taxon>
        <taxon>Pseudomonadati</taxon>
        <taxon>Pseudomonadota</taxon>
        <taxon>Alphaproteobacteria</taxon>
        <taxon>Hyphomicrobiales</taxon>
        <taxon>Lichenihabitantaceae</taxon>
        <taxon>Lichenifustis</taxon>
    </lineage>
</organism>
<evidence type="ECO:0000256" key="8">
    <source>
        <dbReference type="ARBA" id="ARBA00029996"/>
    </source>
</evidence>
<gene>
    <name evidence="11" type="primary">cobD</name>
    <name evidence="11" type="ORF">M8523_31700</name>
</gene>
<protein>
    <recommendedName>
        <fullName evidence="4">threonine-phosphate decarboxylase</fullName>
        <ecNumber evidence="4">4.1.1.81</ecNumber>
    </recommendedName>
    <alternativeName>
        <fullName evidence="8">L-threonine-O-3-phosphate decarboxylase</fullName>
    </alternativeName>
</protein>
<dbReference type="Proteomes" id="UP001165667">
    <property type="component" value="Unassembled WGS sequence"/>
</dbReference>
<dbReference type="PANTHER" id="PTHR42885">
    <property type="entry name" value="HISTIDINOL-PHOSPHATE AMINOTRANSFERASE-RELATED"/>
    <property type="match status" value="1"/>
</dbReference>
<comment type="cofactor">
    <cofactor evidence="1">
        <name>pyridoxal 5'-phosphate</name>
        <dbReference type="ChEBI" id="CHEBI:597326"/>
    </cofactor>
</comment>
<dbReference type="InterPro" id="IPR005860">
    <property type="entry name" value="CobD"/>
</dbReference>
<feature type="domain" description="Aminotransferase class I/classII large" evidence="10">
    <location>
        <begin position="89"/>
        <end position="333"/>
    </location>
</feature>
<evidence type="ECO:0000256" key="2">
    <source>
        <dbReference type="ARBA" id="ARBA00003444"/>
    </source>
</evidence>
<evidence type="ECO:0000259" key="10">
    <source>
        <dbReference type="Pfam" id="PF00155"/>
    </source>
</evidence>
<comment type="function">
    <text evidence="2">Decarboxylates L-threonine-O-3-phosphate to yield (R)-1-amino-2-propanol O-2-phosphate, the precursor for the linkage between the nucleotide loop and the corrin ring in cobalamin.</text>
</comment>
<keyword evidence="6" id="KW-0663">Pyridoxal phosphate</keyword>
<evidence type="ECO:0000256" key="1">
    <source>
        <dbReference type="ARBA" id="ARBA00001933"/>
    </source>
</evidence>
<evidence type="ECO:0000256" key="3">
    <source>
        <dbReference type="ARBA" id="ARBA00004953"/>
    </source>
</evidence>
<evidence type="ECO:0000313" key="11">
    <source>
        <dbReference type="EMBL" id="MCW6512481.1"/>
    </source>
</evidence>
<dbReference type="AlphaFoldDB" id="A0AA42CN87"/>
<dbReference type="EMBL" id="JAMOIM010000051">
    <property type="protein sequence ID" value="MCW6512481.1"/>
    <property type="molecule type" value="Genomic_DNA"/>
</dbReference>
<dbReference type="InterPro" id="IPR004838">
    <property type="entry name" value="NHTrfase_class1_PyrdxlP-BS"/>
</dbReference>
<keyword evidence="5" id="KW-0169">Cobalamin biosynthesis</keyword>
<dbReference type="CDD" id="cd00609">
    <property type="entry name" value="AAT_like"/>
    <property type="match status" value="1"/>
</dbReference>
<dbReference type="Gene3D" id="3.40.640.10">
    <property type="entry name" value="Type I PLP-dependent aspartate aminotransferase-like (Major domain)"/>
    <property type="match status" value="1"/>
</dbReference>